<protein>
    <submittedName>
        <fullName evidence="1">Uncharacterized protein</fullName>
    </submittedName>
</protein>
<dbReference type="AlphaFoldDB" id="A0A9P6TCY0"/>
<reference evidence="1" key="1">
    <citation type="submission" date="2013-11" db="EMBL/GenBank/DDBJ databases">
        <title>Genome sequence of the fusiform rust pathogen reveals effectors for host alternation and coevolution with pine.</title>
        <authorList>
            <consortium name="DOE Joint Genome Institute"/>
            <person name="Smith K."/>
            <person name="Pendleton A."/>
            <person name="Kubisiak T."/>
            <person name="Anderson C."/>
            <person name="Salamov A."/>
            <person name="Aerts A."/>
            <person name="Riley R."/>
            <person name="Clum A."/>
            <person name="Lindquist E."/>
            <person name="Ence D."/>
            <person name="Campbell M."/>
            <person name="Kronenberg Z."/>
            <person name="Feau N."/>
            <person name="Dhillon B."/>
            <person name="Hamelin R."/>
            <person name="Burleigh J."/>
            <person name="Smith J."/>
            <person name="Yandell M."/>
            <person name="Nelson C."/>
            <person name="Grigoriev I."/>
            <person name="Davis J."/>
        </authorList>
    </citation>
    <scope>NUCLEOTIDE SEQUENCE</scope>
    <source>
        <strain evidence="1">G11</strain>
    </source>
</reference>
<keyword evidence="2" id="KW-1185">Reference proteome</keyword>
<evidence type="ECO:0000313" key="2">
    <source>
        <dbReference type="Proteomes" id="UP000886653"/>
    </source>
</evidence>
<gene>
    <name evidence="1" type="ORF">CROQUDRAFT_91742</name>
</gene>
<evidence type="ECO:0000313" key="1">
    <source>
        <dbReference type="EMBL" id="KAG0147115.1"/>
    </source>
</evidence>
<dbReference type="Proteomes" id="UP000886653">
    <property type="component" value="Unassembled WGS sequence"/>
</dbReference>
<sequence>MPSDLDASDGRELGFRALAMDGARAHHRGCESIRGSEHLIAGYWLSVRAMPPLVPAELAR</sequence>
<dbReference type="EMBL" id="MU167251">
    <property type="protein sequence ID" value="KAG0147115.1"/>
    <property type="molecule type" value="Genomic_DNA"/>
</dbReference>
<comment type="caution">
    <text evidence="1">The sequence shown here is derived from an EMBL/GenBank/DDBJ whole genome shotgun (WGS) entry which is preliminary data.</text>
</comment>
<organism evidence="1 2">
    <name type="scientific">Cronartium quercuum f. sp. fusiforme G11</name>
    <dbReference type="NCBI Taxonomy" id="708437"/>
    <lineage>
        <taxon>Eukaryota</taxon>
        <taxon>Fungi</taxon>
        <taxon>Dikarya</taxon>
        <taxon>Basidiomycota</taxon>
        <taxon>Pucciniomycotina</taxon>
        <taxon>Pucciniomycetes</taxon>
        <taxon>Pucciniales</taxon>
        <taxon>Coleosporiaceae</taxon>
        <taxon>Cronartium</taxon>
    </lineage>
</organism>
<name>A0A9P6TCY0_9BASI</name>
<accession>A0A9P6TCY0</accession>
<proteinExistence type="predicted"/>